<dbReference type="PANTHER" id="PTHR30461">
    <property type="entry name" value="DNA-INVERTASE FROM LAMBDOID PROPHAGE"/>
    <property type="match status" value="1"/>
</dbReference>
<dbReference type="PROSITE" id="PS51736">
    <property type="entry name" value="RECOMBINASES_3"/>
    <property type="match status" value="1"/>
</dbReference>
<dbReference type="InterPro" id="IPR006119">
    <property type="entry name" value="Resolv_N"/>
</dbReference>
<dbReference type="InterPro" id="IPR038109">
    <property type="entry name" value="DNA_bind_recomb_sf"/>
</dbReference>
<sequence>MGTTSANSANMQDSELAGTPFRKHILPAPARAGAVWACKGDRSAYWFDPSGVDPADAAIVIARLSKEKAGQKESLGLRTQLFGSREEAQAAGKTIVGEFVDDDLTINEKKTRRRKREGYEAALAAVASERVTSVFAMKLDRLYRGFRELERLAEICEKYDPLVRTKYSGDLDLSTATGRAMARMVATMGILELEQIEERVREQKRTAAREGKYRGGWRPFGFEADGVTWRVVEAEAIADGSEGLLKGVPLGAITRDWQARGLTTATGKPLRTLEVRRILKRARNAGLVEEHGVIVSEDAEWDAIVDVDTWKAVCALLDDEDRASNVSFERKLPGSGVYRCGVEGCTGTMRVGRTSGKAAKASKRGEHKVYKCDTKYHLSRDAAPLDDHVERVLLKAIQEAKDAHEGGDHVFPAPDPSALAELYRQRGEVDGELMELAESEDFTVKQKAVMSAKLIAKRETLDEAIGQAREKDVISHLMLSDDVVAEWKSLSVAVKAKIIDASMTVTVLPVTGWKGAGFDPKYVRIKWKPAA</sequence>
<dbReference type="GO" id="GO:0000150">
    <property type="term" value="F:DNA strand exchange activity"/>
    <property type="evidence" value="ECO:0007669"/>
    <property type="project" value="InterPro"/>
</dbReference>
<feature type="domain" description="Recombinase" evidence="2">
    <location>
        <begin position="219"/>
        <end position="323"/>
    </location>
</feature>
<dbReference type="AlphaFoldDB" id="A0A6G9Z6Z0"/>
<evidence type="ECO:0000259" key="1">
    <source>
        <dbReference type="PROSITE" id="PS51736"/>
    </source>
</evidence>
<dbReference type="EMBL" id="CP046173">
    <property type="protein sequence ID" value="QIS21288.1"/>
    <property type="molecule type" value="Genomic_DNA"/>
</dbReference>
<dbReference type="GO" id="GO:0003677">
    <property type="term" value="F:DNA binding"/>
    <property type="evidence" value="ECO:0007669"/>
    <property type="project" value="InterPro"/>
</dbReference>
<evidence type="ECO:0000259" key="2">
    <source>
        <dbReference type="PROSITE" id="PS51737"/>
    </source>
</evidence>
<accession>A0A6G9Z6Z0</accession>
<evidence type="ECO:0000313" key="4">
    <source>
        <dbReference type="Proteomes" id="UP000500953"/>
    </source>
</evidence>
<dbReference type="Pfam" id="PF00239">
    <property type="entry name" value="Resolvase"/>
    <property type="match status" value="1"/>
</dbReference>
<dbReference type="Gene3D" id="3.90.1750.20">
    <property type="entry name" value="Putative Large Serine Recombinase, Chain B, Domain 2"/>
    <property type="match status" value="1"/>
</dbReference>
<dbReference type="SUPFAM" id="SSF53041">
    <property type="entry name" value="Resolvase-like"/>
    <property type="match status" value="1"/>
</dbReference>
<dbReference type="CDD" id="cd00338">
    <property type="entry name" value="Ser_Recombinase"/>
    <property type="match status" value="1"/>
</dbReference>
<dbReference type="Gene3D" id="3.40.50.1390">
    <property type="entry name" value="Resolvase, N-terminal catalytic domain"/>
    <property type="match status" value="1"/>
</dbReference>
<protein>
    <recommendedName>
        <fullName evidence="5">Recombinase family protein</fullName>
    </recommendedName>
</protein>
<dbReference type="InterPro" id="IPR011109">
    <property type="entry name" value="DNA_bind_recombinase_dom"/>
</dbReference>
<dbReference type="InterPro" id="IPR036162">
    <property type="entry name" value="Resolvase-like_N_sf"/>
</dbReference>
<name>A0A6G9Z6Z0_9NOCA</name>
<dbReference type="PANTHER" id="PTHR30461:SF23">
    <property type="entry name" value="DNA RECOMBINASE-RELATED"/>
    <property type="match status" value="1"/>
</dbReference>
<organism evidence="3 4">
    <name type="scientific">Nocardia terpenica</name>
    <dbReference type="NCBI Taxonomy" id="455432"/>
    <lineage>
        <taxon>Bacteria</taxon>
        <taxon>Bacillati</taxon>
        <taxon>Actinomycetota</taxon>
        <taxon>Actinomycetes</taxon>
        <taxon>Mycobacteriales</taxon>
        <taxon>Nocardiaceae</taxon>
        <taxon>Nocardia</taxon>
    </lineage>
</organism>
<proteinExistence type="predicted"/>
<dbReference type="PROSITE" id="PS51737">
    <property type="entry name" value="RECOMBINASE_DNA_BIND"/>
    <property type="match status" value="1"/>
</dbReference>
<feature type="domain" description="Resolvase/invertase-type recombinase catalytic" evidence="1">
    <location>
        <begin position="57"/>
        <end position="211"/>
    </location>
</feature>
<dbReference type="RefSeq" id="WP_167488588.1">
    <property type="nucleotide sequence ID" value="NZ_CP046173.1"/>
</dbReference>
<dbReference type="Proteomes" id="UP000500953">
    <property type="component" value="Chromosome"/>
</dbReference>
<reference evidence="3 4" key="1">
    <citation type="journal article" date="2019" name="ACS Chem. Biol.">
        <title>Identification and Mobilization of a Cryptic Antibiotic Biosynthesis Gene Locus from a Human-Pathogenic Nocardia Isolate.</title>
        <authorList>
            <person name="Herisse M."/>
            <person name="Ishida K."/>
            <person name="Porter J.L."/>
            <person name="Howden B."/>
            <person name="Hertweck C."/>
            <person name="Stinear T.P."/>
            <person name="Pidot S.J."/>
        </authorList>
    </citation>
    <scope>NUCLEOTIDE SEQUENCE [LARGE SCALE GENOMIC DNA]</scope>
    <source>
        <strain evidence="3 4">AUSMDU00012715</strain>
    </source>
</reference>
<evidence type="ECO:0000313" key="3">
    <source>
        <dbReference type="EMBL" id="QIS21288.1"/>
    </source>
</evidence>
<dbReference type="Pfam" id="PF07508">
    <property type="entry name" value="Recombinase"/>
    <property type="match status" value="1"/>
</dbReference>
<evidence type="ECO:0008006" key="5">
    <source>
        <dbReference type="Google" id="ProtNLM"/>
    </source>
</evidence>
<gene>
    <name evidence="3" type="ORF">F6W96_26125</name>
</gene>
<dbReference type="InterPro" id="IPR050639">
    <property type="entry name" value="SSR_resolvase"/>
</dbReference>
<dbReference type="SMART" id="SM00857">
    <property type="entry name" value="Resolvase"/>
    <property type="match status" value="1"/>
</dbReference>